<name>A0A383RFR5_PAEAL</name>
<accession>A0A383RFR5</accession>
<gene>
    <name evidence="2" type="ORF">PBLR_14125</name>
</gene>
<reference evidence="3" key="1">
    <citation type="submission" date="2018-08" db="EMBL/GenBank/DDBJ databases">
        <authorList>
            <person name="Chevrot R."/>
        </authorList>
    </citation>
    <scope>NUCLEOTIDE SEQUENCE [LARGE SCALE GENOMIC DNA]</scope>
</reference>
<sequence>MKVRDPHDTDSTFQEPTTESGAPFNYTACDDEGDVLAYEDTMGLDCARRSLCDLHFPFRIYHSSVD</sequence>
<feature type="region of interest" description="Disordered" evidence="1">
    <location>
        <begin position="1"/>
        <end position="25"/>
    </location>
</feature>
<dbReference type="Proteomes" id="UP000304148">
    <property type="component" value="Chromosome"/>
</dbReference>
<evidence type="ECO:0000313" key="2">
    <source>
        <dbReference type="EMBL" id="SYX85703.1"/>
    </source>
</evidence>
<dbReference type="EMBL" id="LS992241">
    <property type="protein sequence ID" value="SYX85703.1"/>
    <property type="molecule type" value="Genomic_DNA"/>
</dbReference>
<protein>
    <submittedName>
        <fullName evidence="2">Uncharacterized protein</fullName>
    </submittedName>
</protein>
<feature type="compositionally biased region" description="Polar residues" evidence="1">
    <location>
        <begin position="11"/>
        <end position="20"/>
    </location>
</feature>
<dbReference type="AlphaFoldDB" id="A0A383RFR5"/>
<feature type="compositionally biased region" description="Basic and acidic residues" evidence="1">
    <location>
        <begin position="1"/>
        <end position="10"/>
    </location>
</feature>
<evidence type="ECO:0000256" key="1">
    <source>
        <dbReference type="SAM" id="MobiDB-lite"/>
    </source>
</evidence>
<proteinExistence type="predicted"/>
<evidence type="ECO:0000313" key="3">
    <source>
        <dbReference type="Proteomes" id="UP000304148"/>
    </source>
</evidence>
<organism evidence="2 3">
    <name type="scientific">Paenibacillus alvei</name>
    <name type="common">Bacillus alvei</name>
    <dbReference type="NCBI Taxonomy" id="44250"/>
    <lineage>
        <taxon>Bacteria</taxon>
        <taxon>Bacillati</taxon>
        <taxon>Bacillota</taxon>
        <taxon>Bacilli</taxon>
        <taxon>Bacillales</taxon>
        <taxon>Paenibacillaceae</taxon>
        <taxon>Paenibacillus</taxon>
    </lineage>
</organism>